<organism evidence="2 3">
    <name type="scientific">Trichogramma brassicae</name>
    <dbReference type="NCBI Taxonomy" id="86971"/>
    <lineage>
        <taxon>Eukaryota</taxon>
        <taxon>Metazoa</taxon>
        <taxon>Ecdysozoa</taxon>
        <taxon>Arthropoda</taxon>
        <taxon>Hexapoda</taxon>
        <taxon>Insecta</taxon>
        <taxon>Pterygota</taxon>
        <taxon>Neoptera</taxon>
        <taxon>Endopterygota</taxon>
        <taxon>Hymenoptera</taxon>
        <taxon>Apocrita</taxon>
        <taxon>Proctotrupomorpha</taxon>
        <taxon>Chalcidoidea</taxon>
        <taxon>Trichogrammatidae</taxon>
        <taxon>Trichogramma</taxon>
    </lineage>
</organism>
<sequence length="477" mass="52262">MAERGPRRGAQSDLRLARPTTSSSSGTLSRLRPGLSPGADGFGSALDLVLAARDSGLGVRRVFRVELAASADYADFFSGASARTRSHPRPFGGHPGPEEAAGSRNFHAAEGPKTVPRLAPRTSEETRPRARPAASRKPHRADAASLAVGPVARVTKNPVATRPRRTARIRASDAAKVQRSRRVSRRGPRVALQPAPRWKETGIESSGAVAVALRQPARALQLLHPQNTDLPENKGLPDQKRKHLDLYAIHLENHPDTPENPPSRRLFVIARGFVCSPDEMHWPRRVARPQPRVSSLRDCTRYKHARYRRARRLDLGRGASEARKNRGRAPSLVLRMIRIRARSPPGRQSYAAFLPRRASHVAQLSPEKSSRTSLLGPARLDRVIPNDELDFNLELRNSRPDEFGLGAAENPGPSGQCVPRLELARGHLEAKVARGAPPRSALWHDTASSPGSSALLLPRLRAATRDCSSSRLQCIYI</sequence>
<gene>
    <name evidence="2" type="ORF">TBRA_LOCUS815</name>
</gene>
<proteinExistence type="predicted"/>
<feature type="region of interest" description="Disordered" evidence="1">
    <location>
        <begin position="79"/>
        <end position="152"/>
    </location>
</feature>
<feature type="compositionally biased region" description="Low complexity" evidence="1">
    <location>
        <begin position="18"/>
        <end position="36"/>
    </location>
</feature>
<evidence type="ECO:0000313" key="2">
    <source>
        <dbReference type="EMBL" id="CAB0028670.1"/>
    </source>
</evidence>
<dbReference type="Proteomes" id="UP000479190">
    <property type="component" value="Unassembled WGS sequence"/>
</dbReference>
<evidence type="ECO:0000256" key="1">
    <source>
        <dbReference type="SAM" id="MobiDB-lite"/>
    </source>
</evidence>
<accession>A0A6H5HTE4</accession>
<dbReference type="AlphaFoldDB" id="A0A6H5HTE4"/>
<protein>
    <submittedName>
        <fullName evidence="2">Uncharacterized protein</fullName>
    </submittedName>
</protein>
<feature type="region of interest" description="Disordered" evidence="1">
    <location>
        <begin position="1"/>
        <end position="37"/>
    </location>
</feature>
<evidence type="ECO:0000313" key="3">
    <source>
        <dbReference type="Proteomes" id="UP000479190"/>
    </source>
</evidence>
<keyword evidence="3" id="KW-1185">Reference proteome</keyword>
<reference evidence="2 3" key="1">
    <citation type="submission" date="2020-02" db="EMBL/GenBank/DDBJ databases">
        <authorList>
            <person name="Ferguson B K."/>
        </authorList>
    </citation>
    <scope>NUCLEOTIDE SEQUENCE [LARGE SCALE GENOMIC DNA]</scope>
</reference>
<name>A0A6H5HTE4_9HYME</name>
<dbReference type="EMBL" id="CADCXV010000169">
    <property type="protein sequence ID" value="CAB0028670.1"/>
    <property type="molecule type" value="Genomic_DNA"/>
</dbReference>
<feature type="compositionally biased region" description="Basic residues" evidence="1">
    <location>
        <begin position="178"/>
        <end position="188"/>
    </location>
</feature>
<feature type="region of interest" description="Disordered" evidence="1">
    <location>
        <begin position="166"/>
        <end position="193"/>
    </location>
</feature>